<dbReference type="EMBL" id="PGEZ01000002">
    <property type="protein sequence ID" value="PJJ54357.1"/>
    <property type="molecule type" value="Genomic_DNA"/>
</dbReference>
<proteinExistence type="predicted"/>
<feature type="transmembrane region" description="Helical" evidence="1">
    <location>
        <begin position="126"/>
        <end position="144"/>
    </location>
</feature>
<feature type="transmembrane region" description="Helical" evidence="1">
    <location>
        <begin position="179"/>
        <end position="200"/>
    </location>
</feature>
<dbReference type="RefSeq" id="WP_100415459.1">
    <property type="nucleotide sequence ID" value="NZ_PGEZ01000002.1"/>
</dbReference>
<dbReference type="AlphaFoldDB" id="A0A2M9B8X0"/>
<gene>
    <name evidence="2" type="ORF">CLV56_3866</name>
</gene>
<dbReference type="Proteomes" id="UP000230842">
    <property type="component" value="Unassembled WGS sequence"/>
</dbReference>
<keyword evidence="1" id="KW-1133">Transmembrane helix</keyword>
<comment type="caution">
    <text evidence="2">The sequence shown here is derived from an EMBL/GenBank/DDBJ whole genome shotgun (WGS) entry which is preliminary data.</text>
</comment>
<keyword evidence="3" id="KW-1185">Reference proteome</keyword>
<feature type="transmembrane region" description="Helical" evidence="1">
    <location>
        <begin position="21"/>
        <end position="44"/>
    </location>
</feature>
<protein>
    <submittedName>
        <fullName evidence="2">Uncharacterized protein</fullName>
    </submittedName>
</protein>
<keyword evidence="1" id="KW-0812">Transmembrane</keyword>
<dbReference type="OrthoDB" id="2988755at2"/>
<evidence type="ECO:0000256" key="1">
    <source>
        <dbReference type="SAM" id="Phobius"/>
    </source>
</evidence>
<evidence type="ECO:0000313" key="2">
    <source>
        <dbReference type="EMBL" id="PJJ54357.1"/>
    </source>
</evidence>
<evidence type="ECO:0000313" key="3">
    <source>
        <dbReference type="Proteomes" id="UP000230842"/>
    </source>
</evidence>
<keyword evidence="1" id="KW-0472">Membrane</keyword>
<accession>A0A2M9B8X0</accession>
<feature type="transmembrane region" description="Helical" evidence="1">
    <location>
        <begin position="50"/>
        <end position="67"/>
    </location>
</feature>
<feature type="transmembrane region" description="Helical" evidence="1">
    <location>
        <begin position="150"/>
        <end position="167"/>
    </location>
</feature>
<sequence>MHRSLTRPLGDESGPAARRPAWWRTWLSWTPALIGIAAGVFQLVSDPHDLDGILTVLLLATGGYAVIAYAGRPAWSWPLLAVVVAIHLAGELLPVPGIALITIVTLEVVVLGAIQGRWRPPPREQAWQGWAGFGFIACVLSTVWLDTGAAVVVVAIGLLAHGAWDIVHLRRRVVVAPSMAQWCAGLDITLGAGALAIAVVG</sequence>
<name>A0A2M9B8X0_9ACTN</name>
<organism evidence="2 3">
    <name type="scientific">Mumia flava</name>
    <dbReference type="NCBI Taxonomy" id="1348852"/>
    <lineage>
        <taxon>Bacteria</taxon>
        <taxon>Bacillati</taxon>
        <taxon>Actinomycetota</taxon>
        <taxon>Actinomycetes</taxon>
        <taxon>Propionibacteriales</taxon>
        <taxon>Nocardioidaceae</taxon>
        <taxon>Mumia</taxon>
    </lineage>
</organism>
<reference evidence="2 3" key="1">
    <citation type="submission" date="2017-11" db="EMBL/GenBank/DDBJ databases">
        <title>Genomic Encyclopedia of Archaeal and Bacterial Type Strains, Phase II (KMG-II): From Individual Species to Whole Genera.</title>
        <authorList>
            <person name="Goeker M."/>
        </authorList>
    </citation>
    <scope>NUCLEOTIDE SEQUENCE [LARGE SCALE GENOMIC DNA]</scope>
    <source>
        <strain evidence="2 3">DSM 27763</strain>
    </source>
</reference>